<feature type="region of interest" description="Disordered" evidence="4">
    <location>
        <begin position="156"/>
        <end position="187"/>
    </location>
</feature>
<reference evidence="6" key="3">
    <citation type="submission" date="2019-06" db="EMBL/GenBank/DDBJ databases">
        <authorList>
            <person name="Poynton C."/>
            <person name="Hasenbein S."/>
            <person name="Benoit J.B."/>
            <person name="Sepulveda M.S."/>
            <person name="Poelchau M.F."/>
            <person name="Murali S.C."/>
            <person name="Chen S."/>
            <person name="Glastad K.M."/>
            <person name="Werren J.H."/>
            <person name="Vineis J.H."/>
            <person name="Bowen J.L."/>
            <person name="Friedrich M."/>
            <person name="Jones J."/>
            <person name="Robertson H.M."/>
            <person name="Feyereisen R."/>
            <person name="Mechler-Hickson A."/>
            <person name="Mathers N."/>
            <person name="Lee C.E."/>
            <person name="Colbourne J.K."/>
            <person name="Biales A."/>
            <person name="Johnston J.S."/>
            <person name="Wellborn G.A."/>
            <person name="Rosendale A.J."/>
            <person name="Cridge A.G."/>
            <person name="Munoz-Torres M.C."/>
            <person name="Bain P.A."/>
            <person name="Manny A.R."/>
            <person name="Major K.M."/>
            <person name="Lambert F.N."/>
            <person name="Vulpe C.D."/>
            <person name="Tuck P."/>
            <person name="Blalock B.J."/>
            <person name="Lin Y.-Y."/>
            <person name="Smith M.E."/>
            <person name="Ochoa-Acuna H."/>
            <person name="Chen M.-J.M."/>
            <person name="Childers C.P."/>
            <person name="Qu J."/>
            <person name="Dugan S."/>
            <person name="Lee S.L."/>
            <person name="Chao H."/>
            <person name="Dinh H."/>
            <person name="Han Y."/>
            <person name="Doddapaneni H."/>
            <person name="Worley K.C."/>
            <person name="Muzny D.M."/>
            <person name="Gibbs R.A."/>
            <person name="Richards S."/>
        </authorList>
    </citation>
    <scope>NUCLEOTIDE SEQUENCE</scope>
    <source>
        <strain evidence="6">HAZT.00-mixed</strain>
        <tissue evidence="6">Whole organism</tissue>
    </source>
</reference>
<dbReference type="OrthoDB" id="5975550at2759"/>
<reference evidence="6" key="1">
    <citation type="submission" date="2014-08" db="EMBL/GenBank/DDBJ databases">
        <authorList>
            <person name="Murali S."/>
            <person name="Richards S."/>
            <person name="Bandaranaike D."/>
            <person name="Bellair M."/>
            <person name="Blankenburg K."/>
            <person name="Chao H."/>
            <person name="Dinh H."/>
            <person name="Doddapaneni H."/>
            <person name="Dugan-Rocha S."/>
            <person name="Elkadiri S."/>
            <person name="Gnanaolivu R."/>
            <person name="Hughes D."/>
            <person name="Lee S."/>
            <person name="Li M."/>
            <person name="Ming W."/>
            <person name="Munidasa M."/>
            <person name="Muniz J."/>
            <person name="Nguyen L."/>
            <person name="Osuji N."/>
            <person name="Pu L.-L."/>
            <person name="Puazo M."/>
            <person name="Skinner E."/>
            <person name="Qu C."/>
            <person name="Quiroz J."/>
            <person name="Raj R."/>
            <person name="Weissenberger G."/>
            <person name="Xin Y."/>
            <person name="Zou X."/>
            <person name="Han Y."/>
            <person name="Worley K."/>
            <person name="Muzny D."/>
            <person name="Gibbs R."/>
        </authorList>
    </citation>
    <scope>NUCLEOTIDE SEQUENCE</scope>
    <source>
        <strain evidence="6">HAZT.00-mixed</strain>
        <tissue evidence="6">Whole organism</tissue>
    </source>
</reference>
<name>A0A6A0GYY1_HYAAZ</name>
<evidence type="ECO:0000256" key="1">
    <source>
        <dbReference type="ARBA" id="ARBA00005562"/>
    </source>
</evidence>
<dbReference type="PRINTS" id="PR00454">
    <property type="entry name" value="ETSDOMAIN"/>
</dbReference>
<dbReference type="InterPro" id="IPR000418">
    <property type="entry name" value="Ets_dom"/>
</dbReference>
<dbReference type="Proteomes" id="UP000711488">
    <property type="component" value="Unassembled WGS sequence"/>
</dbReference>
<dbReference type="PANTHER" id="PTHR11849">
    <property type="entry name" value="ETS"/>
    <property type="match status" value="1"/>
</dbReference>
<dbReference type="SUPFAM" id="SSF46785">
    <property type="entry name" value="Winged helix' DNA-binding domain"/>
    <property type="match status" value="1"/>
</dbReference>
<evidence type="ECO:0000313" key="6">
    <source>
        <dbReference type="EMBL" id="KAA0193410.1"/>
    </source>
</evidence>
<dbReference type="InterPro" id="IPR036388">
    <property type="entry name" value="WH-like_DNA-bd_sf"/>
</dbReference>
<comment type="similarity">
    <text evidence="1 3">Belongs to the ETS family.</text>
</comment>
<dbReference type="AlphaFoldDB" id="A0A6A0GYY1"/>
<keyword evidence="2 3" id="KW-0238">DNA-binding</keyword>
<comment type="caution">
    <text evidence="6">The sequence shown here is derived from an EMBL/GenBank/DDBJ whole genome shotgun (WGS) entry which is preliminary data.</text>
</comment>
<dbReference type="InterPro" id="IPR013761">
    <property type="entry name" value="SAM/pointed_sf"/>
</dbReference>
<comment type="subcellular location">
    <subcellularLocation>
        <location evidence="3">Nucleus</location>
    </subcellularLocation>
</comment>
<accession>A0A6A0GYY1</accession>
<dbReference type="InterPro" id="IPR036390">
    <property type="entry name" value="WH_DNA-bd_sf"/>
</dbReference>
<sequence length="284" mass="32649">MQPFLQDARFSDAPRKLDFGESSKTSSLGRMSMRFKTKKLSEWNREDIVDWVLNTCKVNHIESDAVNVFGIATLTGNQLKEISEDRLIDIEPVYGRELYMALRPYQHWRTSDTYENMDDLTPDWDFLGSGTAHQQGSSPSQLMNLAQVSAVQGASAVDSPTLPACNSDATSGADKRRRTRSSTNKPRERGKKVWEFLLDLLMDPSTNPSLIRWEDEAHGVFRLVEHELVAQKWGARRDRSDLSYDYFARTMRYQYTTGMLESVPERKLVFRFGPKVLKKLNHQM</sequence>
<dbReference type="PANTHER" id="PTHR11849:SF190">
    <property type="entry name" value="ETS-DOMAIN PROTEIN"/>
    <property type="match status" value="1"/>
</dbReference>
<reference evidence="6" key="2">
    <citation type="journal article" date="2018" name="Environ. Sci. Technol.">
        <title>The Toxicogenome of Hyalella azteca: A Model for Sediment Ecotoxicology and Evolutionary Toxicology.</title>
        <authorList>
            <person name="Poynton H.C."/>
            <person name="Hasenbein S."/>
            <person name="Benoit J.B."/>
            <person name="Sepulveda M.S."/>
            <person name="Poelchau M.F."/>
            <person name="Hughes D.S.T."/>
            <person name="Murali S.C."/>
            <person name="Chen S."/>
            <person name="Glastad K.M."/>
            <person name="Goodisman M.A.D."/>
            <person name="Werren J.H."/>
            <person name="Vineis J.H."/>
            <person name="Bowen J.L."/>
            <person name="Friedrich M."/>
            <person name="Jones J."/>
            <person name="Robertson H.M."/>
            <person name="Feyereisen R."/>
            <person name="Mechler-Hickson A."/>
            <person name="Mathers N."/>
            <person name="Lee C.E."/>
            <person name="Colbourne J.K."/>
            <person name="Biales A."/>
            <person name="Johnston J.S."/>
            <person name="Wellborn G.A."/>
            <person name="Rosendale A.J."/>
            <person name="Cridge A.G."/>
            <person name="Munoz-Torres M.C."/>
            <person name="Bain P.A."/>
            <person name="Manny A.R."/>
            <person name="Major K.M."/>
            <person name="Lambert F.N."/>
            <person name="Vulpe C.D."/>
            <person name="Tuck P."/>
            <person name="Blalock B.J."/>
            <person name="Lin Y.Y."/>
            <person name="Smith M.E."/>
            <person name="Ochoa-Acuna H."/>
            <person name="Chen M.M."/>
            <person name="Childers C.P."/>
            <person name="Qu J."/>
            <person name="Dugan S."/>
            <person name="Lee S.L."/>
            <person name="Chao H."/>
            <person name="Dinh H."/>
            <person name="Han Y."/>
            <person name="Doddapaneni H."/>
            <person name="Worley K.C."/>
            <person name="Muzny D.M."/>
            <person name="Gibbs R.A."/>
            <person name="Richards S."/>
        </authorList>
    </citation>
    <scope>NUCLEOTIDE SEQUENCE</scope>
    <source>
        <strain evidence="6">HAZT.00-mixed</strain>
        <tissue evidence="6">Whole organism</tissue>
    </source>
</reference>
<evidence type="ECO:0000256" key="2">
    <source>
        <dbReference type="ARBA" id="ARBA00023125"/>
    </source>
</evidence>
<gene>
    <name evidence="6" type="ORF">HAZT_HAZT000214</name>
</gene>
<dbReference type="GO" id="GO:0043565">
    <property type="term" value="F:sequence-specific DNA binding"/>
    <property type="evidence" value="ECO:0007669"/>
    <property type="project" value="InterPro"/>
</dbReference>
<dbReference type="Pfam" id="PF00178">
    <property type="entry name" value="Ets"/>
    <property type="match status" value="1"/>
</dbReference>
<dbReference type="SMART" id="SM00413">
    <property type="entry name" value="ETS"/>
    <property type="match status" value="1"/>
</dbReference>
<dbReference type="GO" id="GO:0000981">
    <property type="term" value="F:DNA-binding transcription factor activity, RNA polymerase II-specific"/>
    <property type="evidence" value="ECO:0007669"/>
    <property type="project" value="TreeGrafter"/>
</dbReference>
<evidence type="ECO:0000256" key="3">
    <source>
        <dbReference type="RuleBase" id="RU004019"/>
    </source>
</evidence>
<dbReference type="Gene3D" id="1.10.150.50">
    <property type="entry name" value="Transcription Factor, Ets-1"/>
    <property type="match status" value="1"/>
</dbReference>
<keyword evidence="3" id="KW-0539">Nucleus</keyword>
<dbReference type="InterPro" id="IPR046328">
    <property type="entry name" value="ETS_fam"/>
</dbReference>
<dbReference type="SUPFAM" id="SSF47769">
    <property type="entry name" value="SAM/Pointed domain"/>
    <property type="match status" value="1"/>
</dbReference>
<dbReference type="GO" id="GO:0030154">
    <property type="term" value="P:cell differentiation"/>
    <property type="evidence" value="ECO:0007669"/>
    <property type="project" value="TreeGrafter"/>
</dbReference>
<proteinExistence type="inferred from homology"/>
<feature type="domain" description="ETS" evidence="5">
    <location>
        <begin position="191"/>
        <end position="273"/>
    </location>
</feature>
<dbReference type="Gene3D" id="1.10.10.10">
    <property type="entry name" value="Winged helix-like DNA-binding domain superfamily/Winged helix DNA-binding domain"/>
    <property type="match status" value="1"/>
</dbReference>
<dbReference type="PROSITE" id="PS50061">
    <property type="entry name" value="ETS_DOMAIN_3"/>
    <property type="match status" value="1"/>
</dbReference>
<protein>
    <recommendedName>
        <fullName evidence="5">ETS domain-containing protein</fullName>
    </recommendedName>
</protein>
<evidence type="ECO:0000256" key="4">
    <source>
        <dbReference type="SAM" id="MobiDB-lite"/>
    </source>
</evidence>
<evidence type="ECO:0000259" key="5">
    <source>
        <dbReference type="PROSITE" id="PS50061"/>
    </source>
</evidence>
<dbReference type="GO" id="GO:0005634">
    <property type="term" value="C:nucleus"/>
    <property type="evidence" value="ECO:0007669"/>
    <property type="project" value="UniProtKB-SubCell"/>
</dbReference>
<organism evidence="6">
    <name type="scientific">Hyalella azteca</name>
    <name type="common">Amphipod</name>
    <dbReference type="NCBI Taxonomy" id="294128"/>
    <lineage>
        <taxon>Eukaryota</taxon>
        <taxon>Metazoa</taxon>
        <taxon>Ecdysozoa</taxon>
        <taxon>Arthropoda</taxon>
        <taxon>Crustacea</taxon>
        <taxon>Multicrustacea</taxon>
        <taxon>Malacostraca</taxon>
        <taxon>Eumalacostraca</taxon>
        <taxon>Peracarida</taxon>
        <taxon>Amphipoda</taxon>
        <taxon>Senticaudata</taxon>
        <taxon>Talitrida</taxon>
        <taxon>Talitroidea</taxon>
        <taxon>Hyalellidae</taxon>
        <taxon>Hyalella</taxon>
    </lineage>
</organism>
<dbReference type="EMBL" id="JQDR03010992">
    <property type="protein sequence ID" value="KAA0193410.1"/>
    <property type="molecule type" value="Genomic_DNA"/>
</dbReference>